<dbReference type="InterPro" id="IPR025110">
    <property type="entry name" value="AMP-bd_C"/>
</dbReference>
<evidence type="ECO:0000259" key="4">
    <source>
        <dbReference type="Pfam" id="PF13193"/>
    </source>
</evidence>
<dbReference type="EMBL" id="JADIVZ010000007">
    <property type="protein sequence ID" value="MBF4162736.1"/>
    <property type="molecule type" value="Genomic_DNA"/>
</dbReference>
<dbReference type="Pfam" id="PF13193">
    <property type="entry name" value="AMP-binding_C"/>
    <property type="match status" value="1"/>
</dbReference>
<keyword evidence="6" id="KW-1185">Reference proteome</keyword>
<comment type="caution">
    <text evidence="5">The sequence shown here is derived from an EMBL/GenBank/DDBJ whole genome shotgun (WGS) entry which is preliminary data.</text>
</comment>
<dbReference type="GO" id="GO:0016878">
    <property type="term" value="F:acid-thiol ligase activity"/>
    <property type="evidence" value="ECO:0007669"/>
    <property type="project" value="UniProtKB-ARBA"/>
</dbReference>
<dbReference type="Pfam" id="PF00501">
    <property type="entry name" value="AMP-binding"/>
    <property type="match status" value="1"/>
</dbReference>
<keyword evidence="2 5" id="KW-0436">Ligase</keyword>
<name>A0A930V2K9_9ACTN</name>
<dbReference type="PANTHER" id="PTHR43767">
    <property type="entry name" value="LONG-CHAIN-FATTY-ACID--COA LIGASE"/>
    <property type="match status" value="1"/>
</dbReference>
<dbReference type="InterPro" id="IPR000873">
    <property type="entry name" value="AMP-dep_synth/lig_dom"/>
</dbReference>
<dbReference type="Gene3D" id="3.30.300.30">
    <property type="match status" value="1"/>
</dbReference>
<dbReference type="SUPFAM" id="SSF56801">
    <property type="entry name" value="Acetyl-CoA synthetase-like"/>
    <property type="match status" value="1"/>
</dbReference>
<dbReference type="FunFam" id="3.30.300.30:FF:000008">
    <property type="entry name" value="2,3-dihydroxybenzoate-AMP ligase"/>
    <property type="match status" value="1"/>
</dbReference>
<dbReference type="InterPro" id="IPR050237">
    <property type="entry name" value="ATP-dep_AMP-bd_enzyme"/>
</dbReference>
<accession>A0A930V2K9</accession>
<gene>
    <name evidence="5" type="ORF">ISG29_13645</name>
</gene>
<evidence type="ECO:0000313" key="6">
    <source>
        <dbReference type="Proteomes" id="UP000656804"/>
    </source>
</evidence>
<dbReference type="AlphaFoldDB" id="A0A930V2K9"/>
<evidence type="ECO:0000256" key="1">
    <source>
        <dbReference type="ARBA" id="ARBA00006432"/>
    </source>
</evidence>
<dbReference type="InterPro" id="IPR042099">
    <property type="entry name" value="ANL_N_sf"/>
</dbReference>
<protein>
    <submittedName>
        <fullName evidence="5">Long-chain-fatty-acid--CoA ligase</fullName>
    </submittedName>
</protein>
<dbReference type="Gene3D" id="3.40.50.12780">
    <property type="entry name" value="N-terminal domain of ligase-like"/>
    <property type="match status" value="1"/>
</dbReference>
<dbReference type="Proteomes" id="UP000656804">
    <property type="component" value="Unassembled WGS sequence"/>
</dbReference>
<dbReference type="PANTHER" id="PTHR43767:SF1">
    <property type="entry name" value="NONRIBOSOMAL PEPTIDE SYNTHASE PES1 (EUROFUNG)-RELATED"/>
    <property type="match status" value="1"/>
</dbReference>
<dbReference type="NCBIfam" id="NF004837">
    <property type="entry name" value="PRK06187.1"/>
    <property type="match status" value="1"/>
</dbReference>
<organism evidence="5 6">
    <name type="scientific">Nocardioides acrostichi</name>
    <dbReference type="NCBI Taxonomy" id="2784339"/>
    <lineage>
        <taxon>Bacteria</taxon>
        <taxon>Bacillati</taxon>
        <taxon>Actinomycetota</taxon>
        <taxon>Actinomycetes</taxon>
        <taxon>Propionibacteriales</taxon>
        <taxon>Nocardioidaceae</taxon>
        <taxon>Nocardioides</taxon>
    </lineage>
</organism>
<sequence>MTGVAGHVRRWALRRPDAPSLSSGEVTRTWEELDTRTSRLACALVEAGVRAQARVVMLDRNNLEFFEILVGAAKVGAVTTAVNWRLSPREMAQIIDHSTAEVVFLGAELVAQWQTFSHQLSTVRTVVVIGGAPGFEDYETWLGRHAPRDPMALVEPDDTALQMYTSGTTGLPKGAMFSNRAVLATEGIARALRVDETSTLMVAMPVFHSAGASLGVLGLRTGAHVVVAQEASPEILLTAIARWGVTMTTLVPSVLKMLLEWPGIDGHDLSTLDTIAYAASPISPELLRRSLAAFECRFLQMYGLTETQTATTLLPEDHLDPAHPERMLSVGRAIPEVTVRVVDPSTGLDVPDGVVGEVWVKAPTNMQGYWRDERATRATLTDDGFVRTGDGASRREGYVFLRDRLKDMIVSGAENVYPIEVENVLARHPGIDEVAVIGVPSERWGETVKAIVVARPDHALSETEVIAYARGDLAAYKCPTSVEFLDQLPRNPTGKILKRVLREPYWSGRERPIA</sequence>
<evidence type="ECO:0000256" key="2">
    <source>
        <dbReference type="ARBA" id="ARBA00022598"/>
    </source>
</evidence>
<evidence type="ECO:0000259" key="3">
    <source>
        <dbReference type="Pfam" id="PF00501"/>
    </source>
</evidence>
<reference evidence="5" key="1">
    <citation type="submission" date="2020-11" db="EMBL/GenBank/DDBJ databases">
        <title>Nocardioides sp. CBS4Y-1, whole genome shotgun sequence.</title>
        <authorList>
            <person name="Tuo L."/>
        </authorList>
    </citation>
    <scope>NUCLEOTIDE SEQUENCE</scope>
    <source>
        <strain evidence="5">CBS4Y-1</strain>
    </source>
</reference>
<proteinExistence type="inferred from homology"/>
<evidence type="ECO:0000313" key="5">
    <source>
        <dbReference type="EMBL" id="MBF4162736.1"/>
    </source>
</evidence>
<dbReference type="InterPro" id="IPR045851">
    <property type="entry name" value="AMP-bd_C_sf"/>
</dbReference>
<feature type="domain" description="AMP-binding enzyme C-terminal" evidence="4">
    <location>
        <begin position="420"/>
        <end position="495"/>
    </location>
</feature>
<feature type="domain" description="AMP-dependent synthetase/ligase" evidence="3">
    <location>
        <begin position="9"/>
        <end position="370"/>
    </location>
</feature>
<comment type="similarity">
    <text evidence="1">Belongs to the ATP-dependent AMP-binding enzyme family.</text>
</comment>